<evidence type="ECO:0000313" key="2">
    <source>
        <dbReference type="EMBL" id="BCJ92493.1"/>
    </source>
</evidence>
<dbReference type="GO" id="GO:0004175">
    <property type="term" value="F:endopeptidase activity"/>
    <property type="evidence" value="ECO:0007669"/>
    <property type="project" value="UniProtKB-ARBA"/>
</dbReference>
<dbReference type="EMBL" id="AP023367">
    <property type="protein sequence ID" value="BCJ92493.1"/>
    <property type="molecule type" value="Genomic_DNA"/>
</dbReference>
<sequence>MKRVGNIIISILPILVCYGIQMVVYTGTLIIYGLIQGFQLAAMGETDPVIATKYILGGLSVEVLLLISAISALLALAVFGIWYKLLTKTEVRTDYSRFKKPKNLMSILFIGIGLQIGITFILSILASLKPEWFESYVKVMEQLGMGNTLLSTVYIGLIAPFSEEFIFRGVILKLARRALPFTVANILQALLFGIYHGNLVQGIYAFIIGMFFGFVCYKLKTIAGSILLHMVINISGLLLEYVLTDRVLQMPGMVIILAGLSIAGIVYGTVMLTKRDEVDEFDLSNYR</sequence>
<evidence type="ECO:0000259" key="1">
    <source>
        <dbReference type="Pfam" id="PF02517"/>
    </source>
</evidence>
<protein>
    <recommendedName>
        <fullName evidence="1">CAAX prenyl protease 2/Lysostaphin resistance protein A-like domain-containing protein</fullName>
    </recommendedName>
</protein>
<dbReference type="Proteomes" id="UP000515561">
    <property type="component" value="Chromosome"/>
</dbReference>
<dbReference type="InterPro" id="IPR003675">
    <property type="entry name" value="Rce1/LyrA-like_dom"/>
</dbReference>
<feature type="domain" description="CAAX prenyl protease 2/Lysostaphin resistance protein A-like" evidence="1">
    <location>
        <begin position="147"/>
        <end position="234"/>
    </location>
</feature>
<dbReference type="KEGG" id="acel:acsn021_00620"/>
<reference evidence="2 3" key="1">
    <citation type="journal article" date="2016" name="Int. J. Syst. Evol. Microbiol.">
        <title>Descriptions of Anaerotaenia torta gen. nov., sp. nov. and Anaerocolumna cellulosilytica gen. nov., sp. nov. isolated from a methanogenic reactor of cattle waste.</title>
        <authorList>
            <person name="Uek A."/>
            <person name="Ohtaki Y."/>
            <person name="Kaku N."/>
            <person name="Ueki K."/>
        </authorList>
    </citation>
    <scope>NUCLEOTIDE SEQUENCE [LARGE SCALE GENOMIC DNA]</scope>
    <source>
        <strain evidence="2 3">SN021</strain>
    </source>
</reference>
<dbReference type="PANTHER" id="PTHR36435">
    <property type="entry name" value="SLR1288 PROTEIN"/>
    <property type="match status" value="1"/>
</dbReference>
<dbReference type="PANTHER" id="PTHR36435:SF1">
    <property type="entry name" value="CAAX AMINO TERMINAL PROTEASE FAMILY PROTEIN"/>
    <property type="match status" value="1"/>
</dbReference>
<organism evidence="2 3">
    <name type="scientific">Anaerocolumna cellulosilytica</name>
    <dbReference type="NCBI Taxonomy" id="433286"/>
    <lineage>
        <taxon>Bacteria</taxon>
        <taxon>Bacillati</taxon>
        <taxon>Bacillota</taxon>
        <taxon>Clostridia</taxon>
        <taxon>Lachnospirales</taxon>
        <taxon>Lachnospiraceae</taxon>
        <taxon>Anaerocolumna</taxon>
    </lineage>
</organism>
<dbReference type="Pfam" id="PF02517">
    <property type="entry name" value="Rce1-like"/>
    <property type="match status" value="1"/>
</dbReference>
<dbReference type="RefSeq" id="WP_184093087.1">
    <property type="nucleotide sequence ID" value="NZ_AP023367.1"/>
</dbReference>
<dbReference type="GO" id="GO:0080120">
    <property type="term" value="P:CAAX-box protein maturation"/>
    <property type="evidence" value="ECO:0007669"/>
    <property type="project" value="UniProtKB-ARBA"/>
</dbReference>
<evidence type="ECO:0000313" key="3">
    <source>
        <dbReference type="Proteomes" id="UP000515561"/>
    </source>
</evidence>
<keyword evidence="3" id="KW-1185">Reference proteome</keyword>
<dbReference type="AlphaFoldDB" id="A0A6S6QMB4"/>
<proteinExistence type="predicted"/>
<dbReference type="InterPro" id="IPR052710">
    <property type="entry name" value="CAAX_protease"/>
</dbReference>
<gene>
    <name evidence="2" type="ORF">acsn021_00620</name>
</gene>
<accession>A0A6S6QMB4</accession>
<name>A0A6S6QMB4_9FIRM</name>